<gene>
    <name evidence="11" type="ORF">ENI35_07345</name>
</gene>
<keyword evidence="3" id="KW-0067">ATP-binding</keyword>
<dbReference type="EMBL" id="DRIH01000266">
    <property type="protein sequence ID" value="HEC68601.1"/>
    <property type="molecule type" value="Genomic_DNA"/>
</dbReference>
<dbReference type="GO" id="GO:0043565">
    <property type="term" value="F:sequence-specific DNA binding"/>
    <property type="evidence" value="ECO:0007669"/>
    <property type="project" value="InterPro"/>
</dbReference>
<evidence type="ECO:0000256" key="7">
    <source>
        <dbReference type="ARBA" id="ARBA00023163"/>
    </source>
</evidence>
<dbReference type="Pfam" id="PF00072">
    <property type="entry name" value="Response_reg"/>
    <property type="match status" value="1"/>
</dbReference>
<dbReference type="InterPro" id="IPR002078">
    <property type="entry name" value="Sigma_54_int"/>
</dbReference>
<dbReference type="Pfam" id="PF00158">
    <property type="entry name" value="Sigma54_activat"/>
    <property type="match status" value="1"/>
</dbReference>
<keyword evidence="4" id="KW-0902">Two-component regulatory system</keyword>
<evidence type="ECO:0000259" key="9">
    <source>
        <dbReference type="PROSITE" id="PS50045"/>
    </source>
</evidence>
<evidence type="ECO:0000256" key="8">
    <source>
        <dbReference type="PROSITE-ProRule" id="PRU00169"/>
    </source>
</evidence>
<dbReference type="PROSITE" id="PS50045">
    <property type="entry name" value="SIGMA54_INTERACT_4"/>
    <property type="match status" value="1"/>
</dbReference>
<dbReference type="InterPro" id="IPR027417">
    <property type="entry name" value="P-loop_NTPase"/>
</dbReference>
<feature type="domain" description="Sigma-54 factor interaction" evidence="9">
    <location>
        <begin position="137"/>
        <end position="366"/>
    </location>
</feature>
<dbReference type="GO" id="GO:0006355">
    <property type="term" value="P:regulation of DNA-templated transcription"/>
    <property type="evidence" value="ECO:0007669"/>
    <property type="project" value="InterPro"/>
</dbReference>
<dbReference type="InterPro" id="IPR001789">
    <property type="entry name" value="Sig_transdc_resp-reg_receiver"/>
</dbReference>
<evidence type="ECO:0000259" key="10">
    <source>
        <dbReference type="PROSITE" id="PS50110"/>
    </source>
</evidence>
<evidence type="ECO:0000256" key="4">
    <source>
        <dbReference type="ARBA" id="ARBA00023012"/>
    </source>
</evidence>
<dbReference type="PROSITE" id="PS00675">
    <property type="entry name" value="SIGMA54_INTERACT_1"/>
    <property type="match status" value="1"/>
</dbReference>
<dbReference type="SUPFAM" id="SSF52172">
    <property type="entry name" value="CheY-like"/>
    <property type="match status" value="1"/>
</dbReference>
<dbReference type="SMART" id="SM00448">
    <property type="entry name" value="REC"/>
    <property type="match status" value="1"/>
</dbReference>
<organism evidence="11">
    <name type="scientific">Desulfofervidus auxilii</name>
    <dbReference type="NCBI Taxonomy" id="1621989"/>
    <lineage>
        <taxon>Bacteria</taxon>
        <taxon>Pseudomonadati</taxon>
        <taxon>Thermodesulfobacteriota</taxon>
        <taxon>Candidatus Desulfofervidia</taxon>
        <taxon>Candidatus Desulfofervidales</taxon>
        <taxon>Candidatus Desulfofervidaceae</taxon>
        <taxon>Candidatus Desulfofervidus</taxon>
    </lineage>
</organism>
<keyword evidence="5" id="KW-0805">Transcription regulation</keyword>
<feature type="domain" description="Response regulatory" evidence="10">
    <location>
        <begin position="6"/>
        <end position="120"/>
    </location>
</feature>
<dbReference type="InterPro" id="IPR025943">
    <property type="entry name" value="Sigma_54_int_dom_ATP-bd_2"/>
</dbReference>
<dbReference type="InterPro" id="IPR003593">
    <property type="entry name" value="AAA+_ATPase"/>
</dbReference>
<dbReference type="PROSITE" id="PS50110">
    <property type="entry name" value="RESPONSE_REGULATORY"/>
    <property type="match status" value="1"/>
</dbReference>
<dbReference type="PANTHER" id="PTHR32071">
    <property type="entry name" value="TRANSCRIPTIONAL REGULATORY PROTEIN"/>
    <property type="match status" value="1"/>
</dbReference>
<reference evidence="11" key="1">
    <citation type="journal article" date="2020" name="mSystems">
        <title>Genome- and Community-Level Interaction Insights into Carbon Utilization and Element Cycling Functions of Hydrothermarchaeota in Hydrothermal Sediment.</title>
        <authorList>
            <person name="Zhou Z."/>
            <person name="Liu Y."/>
            <person name="Xu W."/>
            <person name="Pan J."/>
            <person name="Luo Z.H."/>
            <person name="Li M."/>
        </authorList>
    </citation>
    <scope>NUCLEOTIDE SEQUENCE [LARGE SCALE GENOMIC DNA]</scope>
    <source>
        <strain evidence="11">HyVt-389</strain>
    </source>
</reference>
<evidence type="ECO:0000256" key="3">
    <source>
        <dbReference type="ARBA" id="ARBA00022840"/>
    </source>
</evidence>
<evidence type="ECO:0000256" key="5">
    <source>
        <dbReference type="ARBA" id="ARBA00023015"/>
    </source>
</evidence>
<evidence type="ECO:0000256" key="2">
    <source>
        <dbReference type="ARBA" id="ARBA00022741"/>
    </source>
</evidence>
<dbReference type="CDD" id="cd00009">
    <property type="entry name" value="AAA"/>
    <property type="match status" value="1"/>
</dbReference>
<evidence type="ECO:0000313" key="11">
    <source>
        <dbReference type="EMBL" id="HEC68601.1"/>
    </source>
</evidence>
<dbReference type="Gene3D" id="1.10.8.60">
    <property type="match status" value="1"/>
</dbReference>
<dbReference type="Gene3D" id="3.40.50.2300">
    <property type="match status" value="1"/>
</dbReference>
<name>A0A7C1VVE0_DESA2</name>
<keyword evidence="1 8" id="KW-0597">Phosphoprotein</keyword>
<dbReference type="Pfam" id="PF25601">
    <property type="entry name" value="AAA_lid_14"/>
    <property type="match status" value="1"/>
</dbReference>
<dbReference type="PROSITE" id="PS00676">
    <property type="entry name" value="SIGMA54_INTERACT_2"/>
    <property type="match status" value="1"/>
</dbReference>
<evidence type="ECO:0000256" key="1">
    <source>
        <dbReference type="ARBA" id="ARBA00022553"/>
    </source>
</evidence>
<dbReference type="InterPro" id="IPR002197">
    <property type="entry name" value="HTH_Fis"/>
</dbReference>
<sequence>MESIPKILIVDDEKNIGFLLETFLKREGYEPFYVSTGQEALKIFDKQPFDLVLLDIKMPDIDGIELLKEFKRKRSNINVIMITAYPSIETAVEAMREEAFDYINKPLDLEELKQLIERALAREKKVSKTKVFHYGNIVARSPAMLRILETLPKVASTKANVLIMGESGVGKEIIAHAIHSLSPRSDKPFVTVNCAGIPETLLESELFGYKKGAFTGATTDRMGLFQSAHKGTLFLDEIGDLSLTLQVRLLRIVEEKRFKPLGSTQEIEVDIRLISATNQDLEQKVTAGQFREDLYYRLNVIPIRIPPLRERKEDIPVLVEHFLKKYSKELGKEVPKISSSALSFLMEYGFPGNVRELEHIIERCVALETGNIILPESLIISDFKKKKYLLKEEAELPSEGIDLEKKLAQIEKRLILEALKRSKGVKKEAAKLLNLSFRSFRYKLQKHGLNKIDNNE</sequence>
<evidence type="ECO:0000256" key="6">
    <source>
        <dbReference type="ARBA" id="ARBA00023125"/>
    </source>
</evidence>
<dbReference type="PRINTS" id="PR01590">
    <property type="entry name" value="HTHFIS"/>
</dbReference>
<keyword evidence="2" id="KW-0547">Nucleotide-binding</keyword>
<dbReference type="Gene3D" id="3.40.50.300">
    <property type="entry name" value="P-loop containing nucleotide triphosphate hydrolases"/>
    <property type="match status" value="1"/>
</dbReference>
<dbReference type="InterPro" id="IPR011006">
    <property type="entry name" value="CheY-like_superfamily"/>
</dbReference>
<dbReference type="SMART" id="SM00382">
    <property type="entry name" value="AAA"/>
    <property type="match status" value="1"/>
</dbReference>
<dbReference type="AlphaFoldDB" id="A0A7C1VVE0"/>
<dbReference type="FunFam" id="3.40.50.2300:FF:000018">
    <property type="entry name" value="DNA-binding transcriptional regulator NtrC"/>
    <property type="match status" value="1"/>
</dbReference>
<dbReference type="InterPro" id="IPR025662">
    <property type="entry name" value="Sigma_54_int_dom_ATP-bd_1"/>
</dbReference>
<dbReference type="SUPFAM" id="SSF52540">
    <property type="entry name" value="P-loop containing nucleoside triphosphate hydrolases"/>
    <property type="match status" value="1"/>
</dbReference>
<comment type="caution">
    <text evidence="11">The sequence shown here is derived from an EMBL/GenBank/DDBJ whole genome shotgun (WGS) entry which is preliminary data.</text>
</comment>
<dbReference type="InterPro" id="IPR009057">
    <property type="entry name" value="Homeodomain-like_sf"/>
</dbReference>
<dbReference type="GO" id="GO:0000160">
    <property type="term" value="P:phosphorelay signal transduction system"/>
    <property type="evidence" value="ECO:0007669"/>
    <property type="project" value="UniProtKB-KW"/>
</dbReference>
<dbReference type="InterPro" id="IPR025944">
    <property type="entry name" value="Sigma_54_int_dom_CS"/>
</dbReference>
<dbReference type="Gene3D" id="1.10.10.60">
    <property type="entry name" value="Homeodomain-like"/>
    <property type="match status" value="1"/>
</dbReference>
<dbReference type="FunFam" id="3.40.50.300:FF:000006">
    <property type="entry name" value="DNA-binding transcriptional regulator NtrC"/>
    <property type="match status" value="1"/>
</dbReference>
<protein>
    <submittedName>
        <fullName evidence="11">Sigma-54-dependent Fis family transcriptional regulator</fullName>
    </submittedName>
</protein>
<keyword evidence="6" id="KW-0238">DNA-binding</keyword>
<feature type="modified residue" description="4-aspartylphosphate" evidence="8">
    <location>
        <position position="55"/>
    </location>
</feature>
<dbReference type="Pfam" id="PF02954">
    <property type="entry name" value="HTH_8"/>
    <property type="match status" value="1"/>
</dbReference>
<dbReference type="GO" id="GO:0005524">
    <property type="term" value="F:ATP binding"/>
    <property type="evidence" value="ECO:0007669"/>
    <property type="project" value="UniProtKB-KW"/>
</dbReference>
<proteinExistence type="predicted"/>
<keyword evidence="7" id="KW-0804">Transcription</keyword>
<accession>A0A7C1VVE0</accession>
<dbReference type="Proteomes" id="UP000885738">
    <property type="component" value="Unassembled WGS sequence"/>
</dbReference>
<dbReference type="SUPFAM" id="SSF46689">
    <property type="entry name" value="Homeodomain-like"/>
    <property type="match status" value="1"/>
</dbReference>
<dbReference type="PROSITE" id="PS00688">
    <property type="entry name" value="SIGMA54_INTERACT_3"/>
    <property type="match status" value="1"/>
</dbReference>
<dbReference type="InterPro" id="IPR058031">
    <property type="entry name" value="AAA_lid_NorR"/>
</dbReference>